<keyword evidence="6" id="KW-1185">Reference proteome</keyword>
<evidence type="ECO:0000256" key="1">
    <source>
        <dbReference type="ARBA" id="ARBA00007249"/>
    </source>
</evidence>
<evidence type="ECO:0000313" key="6">
    <source>
        <dbReference type="Proteomes" id="UP001642409"/>
    </source>
</evidence>
<evidence type="ECO:0000313" key="5">
    <source>
        <dbReference type="EMBL" id="CAL5990962.1"/>
    </source>
</evidence>
<name>A0ABP1HFI6_9EUKA</name>
<dbReference type="InterPro" id="IPR050100">
    <property type="entry name" value="TRAFAC_GTPase_members"/>
</dbReference>
<dbReference type="SUPFAM" id="SSF52540">
    <property type="entry name" value="P-loop containing nucleoside triphosphate hydrolases"/>
    <property type="match status" value="1"/>
</dbReference>
<dbReference type="Gene3D" id="2.40.30.10">
    <property type="entry name" value="Translation factors"/>
    <property type="match status" value="2"/>
</dbReference>
<reference evidence="5 6" key="1">
    <citation type="submission" date="2024-07" db="EMBL/GenBank/DDBJ databases">
        <authorList>
            <person name="Akdeniz Z."/>
        </authorList>
    </citation>
    <scope>NUCLEOTIDE SEQUENCE [LARGE SCALE GENOMIC DNA]</scope>
</reference>
<dbReference type="InterPro" id="IPR027417">
    <property type="entry name" value="P-loop_NTPase"/>
</dbReference>
<dbReference type="InterPro" id="IPR009000">
    <property type="entry name" value="Transl_B-barrel_sf"/>
</dbReference>
<dbReference type="PANTHER" id="PTHR23115">
    <property type="entry name" value="TRANSLATION FACTOR"/>
    <property type="match status" value="1"/>
</dbReference>
<accession>A0ABP1HFI6</accession>
<dbReference type="Pfam" id="PF03144">
    <property type="entry name" value="GTP_EFTU_D2"/>
    <property type="match status" value="1"/>
</dbReference>
<comment type="similarity">
    <text evidence="1">Belongs to the TRAFAC class translation factor GTPase superfamily. Classic translation factor GTPase family. EF-Tu/EF-1A subfamily.</text>
</comment>
<keyword evidence="2" id="KW-0547">Nucleotide-binding</keyword>
<comment type="caution">
    <text evidence="5">The sequence shown here is derived from an EMBL/GenBank/DDBJ whole genome shotgun (WGS) entry which is preliminary data.</text>
</comment>
<dbReference type="InterPro" id="IPR054696">
    <property type="entry name" value="GTP-eEF1A_C"/>
</dbReference>
<dbReference type="SUPFAM" id="SSF50465">
    <property type="entry name" value="EF-Tu/eEF-1alpha/eIF2-gamma C-terminal domain"/>
    <property type="match status" value="1"/>
</dbReference>
<proteinExistence type="inferred from homology"/>
<evidence type="ECO:0000256" key="2">
    <source>
        <dbReference type="ARBA" id="ARBA00022741"/>
    </source>
</evidence>
<dbReference type="Gene3D" id="3.40.50.300">
    <property type="entry name" value="P-loop containing nucleotide triphosphate hydrolases"/>
    <property type="match status" value="1"/>
</dbReference>
<dbReference type="CDD" id="cd03705">
    <property type="entry name" value="EF1_alpha_III"/>
    <property type="match status" value="1"/>
</dbReference>
<protein>
    <submittedName>
        <fullName evidence="5">Elongation_factor 1-alpha</fullName>
    </submittedName>
</protein>
<sequence>MISGSSQADVAILVVSSIHGEFEAGISSEGQTREHAILALTLGIKTIIVAVNKMDKVNYSETRYTEIKNEMQKTFKLIGFKHWEDFDYIPLSGQEGDNIMETSANTPWYNGKSLVECIDGLKVPKHPNDKPLRVSIQDVYKVYGVGTVPVGRVESGELIPGMKIVFAPAGLNTEVKSIEMHHENITKARQGDYIGFNIMGLCKFDLKRGYVAGDINNDAPKGCEYFKANVIIINHPTKICPGYTSVINCHTTHITCKFDNFLAKLNSRTFKVEMENPTEAYNGECIQMKIVPTKPLCIESFVQYPALGRFAVRDMRCTVAVGIVTEVFKKDQ</sequence>
<gene>
    <name evidence="5" type="ORF">HINF_LOCUS11794</name>
</gene>
<feature type="domain" description="Tr-type G" evidence="4">
    <location>
        <begin position="1"/>
        <end position="125"/>
    </location>
</feature>
<evidence type="ECO:0000256" key="3">
    <source>
        <dbReference type="ARBA" id="ARBA00023134"/>
    </source>
</evidence>
<dbReference type="Proteomes" id="UP001642409">
    <property type="component" value="Unassembled WGS sequence"/>
</dbReference>
<dbReference type="InterPro" id="IPR009001">
    <property type="entry name" value="Transl_elong_EF1A/Init_IF2_C"/>
</dbReference>
<keyword evidence="3" id="KW-0342">GTP-binding</keyword>
<dbReference type="Pfam" id="PF22594">
    <property type="entry name" value="GTP-eEF1A_C"/>
    <property type="match status" value="1"/>
</dbReference>
<dbReference type="PROSITE" id="PS51722">
    <property type="entry name" value="G_TR_2"/>
    <property type="match status" value="1"/>
</dbReference>
<evidence type="ECO:0000259" key="4">
    <source>
        <dbReference type="PROSITE" id="PS51722"/>
    </source>
</evidence>
<dbReference type="EMBL" id="CAXDID020000026">
    <property type="protein sequence ID" value="CAL5990962.1"/>
    <property type="molecule type" value="Genomic_DNA"/>
</dbReference>
<dbReference type="CDD" id="cd03693">
    <property type="entry name" value="EF1_alpha_II"/>
    <property type="match status" value="1"/>
</dbReference>
<dbReference type="SUPFAM" id="SSF50447">
    <property type="entry name" value="Translation proteins"/>
    <property type="match status" value="1"/>
</dbReference>
<organism evidence="5 6">
    <name type="scientific">Hexamita inflata</name>
    <dbReference type="NCBI Taxonomy" id="28002"/>
    <lineage>
        <taxon>Eukaryota</taxon>
        <taxon>Metamonada</taxon>
        <taxon>Diplomonadida</taxon>
        <taxon>Hexamitidae</taxon>
        <taxon>Hexamitinae</taxon>
        <taxon>Hexamita</taxon>
    </lineage>
</organism>
<dbReference type="Pfam" id="PF00009">
    <property type="entry name" value="GTP_EFTU"/>
    <property type="match status" value="1"/>
</dbReference>
<dbReference type="InterPro" id="IPR000795">
    <property type="entry name" value="T_Tr_GTP-bd_dom"/>
</dbReference>
<dbReference type="InterPro" id="IPR004161">
    <property type="entry name" value="EFTu-like_2"/>
</dbReference>